<feature type="region of interest" description="Disordered" evidence="1">
    <location>
        <begin position="792"/>
        <end position="846"/>
    </location>
</feature>
<protein>
    <recommendedName>
        <fullName evidence="2">STB6-like N-terminal domain-containing protein</fullName>
    </recommendedName>
</protein>
<feature type="compositionally biased region" description="Basic and acidic residues" evidence="1">
    <location>
        <begin position="602"/>
        <end position="646"/>
    </location>
</feature>
<dbReference type="PANTHER" id="PTHR31011">
    <property type="entry name" value="PROTEIN STB2-RELATED"/>
    <property type="match status" value="1"/>
</dbReference>
<dbReference type="Pfam" id="PF25995">
    <property type="entry name" value="STB6_N"/>
    <property type="match status" value="1"/>
</dbReference>
<feature type="region of interest" description="Disordered" evidence="1">
    <location>
        <begin position="585"/>
        <end position="659"/>
    </location>
</feature>
<dbReference type="Proteomes" id="UP000308730">
    <property type="component" value="Unassembled WGS sequence"/>
</dbReference>
<feature type="region of interest" description="Disordered" evidence="1">
    <location>
        <begin position="1"/>
        <end position="74"/>
    </location>
</feature>
<feature type="region of interest" description="Disordered" evidence="1">
    <location>
        <begin position="222"/>
        <end position="241"/>
    </location>
</feature>
<name>A0A4S4LTX4_9APHY</name>
<dbReference type="OrthoDB" id="19806at2759"/>
<gene>
    <name evidence="3" type="ORF">EUX98_g9387</name>
</gene>
<organism evidence="3 4">
    <name type="scientific">Antrodiella citrinella</name>
    <dbReference type="NCBI Taxonomy" id="2447956"/>
    <lineage>
        <taxon>Eukaryota</taxon>
        <taxon>Fungi</taxon>
        <taxon>Dikarya</taxon>
        <taxon>Basidiomycota</taxon>
        <taxon>Agaricomycotina</taxon>
        <taxon>Agaricomycetes</taxon>
        <taxon>Polyporales</taxon>
        <taxon>Steccherinaceae</taxon>
        <taxon>Antrodiella</taxon>
    </lineage>
</organism>
<dbReference type="PANTHER" id="PTHR31011:SF2">
    <property type="entry name" value="PROTEIN STB2-RELATED"/>
    <property type="match status" value="1"/>
</dbReference>
<dbReference type="InterPro" id="IPR038919">
    <property type="entry name" value="STB2/STB2"/>
</dbReference>
<accession>A0A4S4LTX4</accession>
<sequence length="887" mass="97288">MVIPELNPAQNGSSPTQTDCFLPSTSFPFAPSQPGSLAVTPHSSHVFPTSQPSPVRRPPMSRAHSHSLSLHSKPYSLNTGASSPFFLTPQPSSVNVSAPRTLLMPTVRQTRHATATAPPSPKPQSQRSPRSGLSRSRTSSVVPGTANPPDSICTTSLPDWIGGGCRFEVVADNIYLEGYQLYAVEKWLVRVVERSRPVTVLAVFTDRRDRTQSSQYAVTLRGDSRMGEGTPSSPARRARPKDTERGVIMVTSLANFRSDFTIVHIPKGDFLDVREQLYSNINVLRMGCSGRSALTLGEPSDTTKDRFLSMYHLSDNVLARTQAVFNSTVLEFIKLIQTSLAICGMFPLLHDERNGLLCDVTLEGIHTWVTDIGEPLMEMEPLERTLDPAVVAALFSTILTIRIKLQALGHPVPKDPLIDPMSFIKSLHSFQSSLKPNSHSHSISLSHHSSHNTPVPPTSSTLSSSTTPSTLSPAGAPGDGTLYLTYPLILAISSAYDKLKQSESYKVHRVLINKLDDLATDLRTSESSKSKSKSGGWWGQGNAFNNNQPSSDLAVFVKCVVSGAGAASTSSLRYLWTGRPEEVGRKRREKEVLEDGELAGEGDGKGDKDKDKEKEKEKAEKEKDKEREREGGKERMSYDRDVKSSEDEGDLGGYSTSKPWSGRVQRKIEVWTALGRAKKLSADFGAKGRAFVSPESLPGATQSTTQLLPSVVISRDPADEDDVLSSGQVSPVYSQRLSMMRGLGVYPNSQRSANELLEYDRRVTEFDARRPPTKSQFQTRIISWSDPVTARGLLDDEDSTPFGGSGRKRPSPLHDSVLGGDNDDMQSGTGTLVEDDGEGEGSLGSTDIRRQRTILLKKRRSFDDADRVRDTVRLLTPERMRIDVELR</sequence>
<feature type="compositionally biased region" description="Polar residues" evidence="1">
    <location>
        <begin position="133"/>
        <end position="142"/>
    </location>
</feature>
<evidence type="ECO:0000256" key="1">
    <source>
        <dbReference type="SAM" id="MobiDB-lite"/>
    </source>
</evidence>
<comment type="caution">
    <text evidence="3">The sequence shown here is derived from an EMBL/GenBank/DDBJ whole genome shotgun (WGS) entry which is preliminary data.</text>
</comment>
<feature type="compositionally biased region" description="Polar residues" evidence="1">
    <location>
        <begin position="8"/>
        <end position="27"/>
    </location>
</feature>
<evidence type="ECO:0000313" key="3">
    <source>
        <dbReference type="EMBL" id="THH15914.1"/>
    </source>
</evidence>
<feature type="domain" description="STB6-like N-terminal" evidence="2">
    <location>
        <begin position="161"/>
        <end position="286"/>
    </location>
</feature>
<evidence type="ECO:0000313" key="4">
    <source>
        <dbReference type="Proteomes" id="UP000308730"/>
    </source>
</evidence>
<feature type="region of interest" description="Disordered" evidence="1">
    <location>
        <begin position="522"/>
        <end position="543"/>
    </location>
</feature>
<reference evidence="3 4" key="1">
    <citation type="submission" date="2019-02" db="EMBL/GenBank/DDBJ databases">
        <title>Genome sequencing of the rare red list fungi Antrodiella citrinella (Flaviporus citrinellus).</title>
        <authorList>
            <person name="Buettner E."/>
            <person name="Kellner H."/>
        </authorList>
    </citation>
    <scope>NUCLEOTIDE SEQUENCE [LARGE SCALE GENOMIC DNA]</scope>
    <source>
        <strain evidence="3 4">DSM 108506</strain>
    </source>
</reference>
<feature type="compositionally biased region" description="Polar residues" evidence="1">
    <location>
        <begin position="41"/>
        <end position="53"/>
    </location>
</feature>
<dbReference type="AlphaFoldDB" id="A0A4S4LTX4"/>
<keyword evidence="4" id="KW-1185">Reference proteome</keyword>
<proteinExistence type="predicted"/>
<dbReference type="InterPro" id="IPR059025">
    <property type="entry name" value="STB6_N"/>
</dbReference>
<evidence type="ECO:0000259" key="2">
    <source>
        <dbReference type="Pfam" id="PF25995"/>
    </source>
</evidence>
<dbReference type="EMBL" id="SGPM01000778">
    <property type="protein sequence ID" value="THH15914.1"/>
    <property type="molecule type" value="Genomic_DNA"/>
</dbReference>
<feature type="region of interest" description="Disordered" evidence="1">
    <location>
        <begin position="110"/>
        <end position="152"/>
    </location>
</feature>
<dbReference type="GO" id="GO:0070822">
    <property type="term" value="C:Sin3-type complex"/>
    <property type="evidence" value="ECO:0007669"/>
    <property type="project" value="TreeGrafter"/>
</dbReference>
<feature type="region of interest" description="Disordered" evidence="1">
    <location>
        <begin position="438"/>
        <end position="474"/>
    </location>
</feature>
<feature type="compositionally biased region" description="Low complexity" evidence="1">
    <location>
        <begin position="439"/>
        <end position="473"/>
    </location>
</feature>